<dbReference type="Pfam" id="PF00160">
    <property type="entry name" value="Pro_isomerase"/>
    <property type="match status" value="1"/>
</dbReference>
<feature type="compositionally biased region" description="Low complexity" evidence="5">
    <location>
        <begin position="217"/>
        <end position="241"/>
    </location>
</feature>
<dbReference type="Proteomes" id="UP001648503">
    <property type="component" value="Unassembled WGS sequence"/>
</dbReference>
<gene>
    <name evidence="7" type="ORF">BASA50_006194</name>
</gene>
<protein>
    <recommendedName>
        <fullName evidence="2">peptidylprolyl isomerase</fullName>
        <ecNumber evidence="2">5.2.1.8</ecNumber>
    </recommendedName>
</protein>
<evidence type="ECO:0000256" key="3">
    <source>
        <dbReference type="ARBA" id="ARBA00023110"/>
    </source>
</evidence>
<evidence type="ECO:0000256" key="1">
    <source>
        <dbReference type="ARBA" id="ARBA00000971"/>
    </source>
</evidence>
<evidence type="ECO:0000259" key="6">
    <source>
        <dbReference type="PROSITE" id="PS50072"/>
    </source>
</evidence>
<dbReference type="PANTHER" id="PTHR11071">
    <property type="entry name" value="PEPTIDYL-PROLYL CIS-TRANS ISOMERASE"/>
    <property type="match status" value="1"/>
</dbReference>
<evidence type="ECO:0000256" key="5">
    <source>
        <dbReference type="SAM" id="MobiDB-lite"/>
    </source>
</evidence>
<feature type="region of interest" description="Disordered" evidence="5">
    <location>
        <begin position="181"/>
        <end position="375"/>
    </location>
</feature>
<reference evidence="7 8" key="1">
    <citation type="submission" date="2021-02" db="EMBL/GenBank/DDBJ databases">
        <title>Variation within the Batrachochytrium salamandrivorans European outbreak.</title>
        <authorList>
            <person name="Kelly M."/>
            <person name="Pasmans F."/>
            <person name="Shea T.P."/>
            <person name="Munoz J.F."/>
            <person name="Carranza S."/>
            <person name="Cuomo C.A."/>
            <person name="Martel A."/>
        </authorList>
    </citation>
    <scope>NUCLEOTIDE SEQUENCE [LARGE SCALE GENOMIC DNA]</scope>
    <source>
        <strain evidence="7 8">AMFP18/2</strain>
    </source>
</reference>
<keyword evidence="4" id="KW-0413">Isomerase</keyword>
<dbReference type="EC" id="5.2.1.8" evidence="2"/>
<comment type="caution">
    <text evidence="7">The sequence shown here is derived from an EMBL/GenBank/DDBJ whole genome shotgun (WGS) entry which is preliminary data.</text>
</comment>
<dbReference type="Gene3D" id="2.40.100.10">
    <property type="entry name" value="Cyclophilin-like"/>
    <property type="match status" value="1"/>
</dbReference>
<sequence length="375" mass="41416">MNPRCFLDIDLDGVKAGRLVFELFADRVPKTVENFRALCTGERGRSNSGALLWLKGSKFHRVIKDFMIQGGDFTRGDGTGGESIYGGPFTDEDLTIKHDVSCLLSMANRGPGTNGSQFFITSKAVPHLDGKHVVFGRLVSGTKLFRQMENIPTDKKDRPYNTIEISNCGELECIVPAKSATATSQSVMAVESLKPSSTSKTSKSRHSSGVESSNIEGSNARGASDSDSDSNSSSEDGSSSDSENRRKKSRDHSRSSKKTESLKQRSKSSSKKSRRGDKKRSRRHDSNHSSDSDVETTKQSKKVNENVPSDEDLYAMPLPDDWVEQKSFLDRHSSSNRPFTAKKTHPPLEKDASGRQVKGRGNLRFDGPYGDRRRR</sequence>
<dbReference type="InterPro" id="IPR002130">
    <property type="entry name" value="Cyclophilin-type_PPIase_dom"/>
</dbReference>
<organism evidence="7 8">
    <name type="scientific">Batrachochytrium salamandrivorans</name>
    <dbReference type="NCBI Taxonomy" id="1357716"/>
    <lineage>
        <taxon>Eukaryota</taxon>
        <taxon>Fungi</taxon>
        <taxon>Fungi incertae sedis</taxon>
        <taxon>Chytridiomycota</taxon>
        <taxon>Chytridiomycota incertae sedis</taxon>
        <taxon>Chytridiomycetes</taxon>
        <taxon>Rhizophydiales</taxon>
        <taxon>Rhizophydiales incertae sedis</taxon>
        <taxon>Batrachochytrium</taxon>
    </lineage>
</organism>
<feature type="compositionally biased region" description="Basic and acidic residues" evidence="5">
    <location>
        <begin position="252"/>
        <end position="263"/>
    </location>
</feature>
<feature type="compositionally biased region" description="Basic and acidic residues" evidence="5">
    <location>
        <begin position="323"/>
        <end position="333"/>
    </location>
</feature>
<evidence type="ECO:0000313" key="8">
    <source>
        <dbReference type="Proteomes" id="UP001648503"/>
    </source>
</evidence>
<feature type="compositionally biased region" description="Low complexity" evidence="5">
    <location>
        <begin position="192"/>
        <end position="201"/>
    </location>
</feature>
<evidence type="ECO:0000313" key="7">
    <source>
        <dbReference type="EMBL" id="KAH6594932.1"/>
    </source>
</evidence>
<dbReference type="InterPro" id="IPR029000">
    <property type="entry name" value="Cyclophilin-like_dom_sf"/>
</dbReference>
<keyword evidence="3" id="KW-0697">Rotamase</keyword>
<feature type="compositionally biased region" description="Basic residues" evidence="5">
    <location>
        <begin position="264"/>
        <end position="283"/>
    </location>
</feature>
<dbReference type="SUPFAM" id="SSF50891">
    <property type="entry name" value="Cyclophilin-like"/>
    <property type="match status" value="1"/>
</dbReference>
<accession>A0ABQ8FAM2</accession>
<dbReference type="EMBL" id="JAFCIX010000325">
    <property type="protein sequence ID" value="KAH6594932.1"/>
    <property type="molecule type" value="Genomic_DNA"/>
</dbReference>
<comment type="catalytic activity">
    <reaction evidence="1">
        <text>[protein]-peptidylproline (omega=180) = [protein]-peptidylproline (omega=0)</text>
        <dbReference type="Rhea" id="RHEA:16237"/>
        <dbReference type="Rhea" id="RHEA-COMP:10747"/>
        <dbReference type="Rhea" id="RHEA-COMP:10748"/>
        <dbReference type="ChEBI" id="CHEBI:83833"/>
        <dbReference type="ChEBI" id="CHEBI:83834"/>
        <dbReference type="EC" id="5.2.1.8"/>
    </reaction>
</comment>
<dbReference type="PROSITE" id="PS50072">
    <property type="entry name" value="CSA_PPIASE_2"/>
    <property type="match status" value="1"/>
</dbReference>
<name>A0ABQ8FAM2_9FUNG</name>
<dbReference type="PANTHER" id="PTHR11071:SF561">
    <property type="entry name" value="PEPTIDYL-PROLYL CIS-TRANS ISOMERASE D-RELATED"/>
    <property type="match status" value="1"/>
</dbReference>
<dbReference type="PRINTS" id="PR00153">
    <property type="entry name" value="CSAPPISMRASE"/>
</dbReference>
<evidence type="ECO:0000256" key="4">
    <source>
        <dbReference type="ARBA" id="ARBA00023235"/>
    </source>
</evidence>
<keyword evidence="8" id="KW-1185">Reference proteome</keyword>
<feature type="compositionally biased region" description="Basic and acidic residues" evidence="5">
    <location>
        <begin position="284"/>
        <end position="304"/>
    </location>
</feature>
<proteinExistence type="predicted"/>
<evidence type="ECO:0000256" key="2">
    <source>
        <dbReference type="ARBA" id="ARBA00013194"/>
    </source>
</evidence>
<feature type="domain" description="PPIase cyclophilin-type" evidence="6">
    <location>
        <begin position="6"/>
        <end position="170"/>
    </location>
</feature>